<dbReference type="Pfam" id="PF18979">
    <property type="entry name" value="DUF5715"/>
    <property type="match status" value="1"/>
</dbReference>
<protein>
    <submittedName>
        <fullName evidence="2">Uncharacterized protein</fullName>
    </submittedName>
</protein>
<dbReference type="EMBL" id="MWDQ01000147">
    <property type="protein sequence ID" value="OQB71922.1"/>
    <property type="molecule type" value="Genomic_DNA"/>
</dbReference>
<comment type="caution">
    <text evidence="2">The sequence shown here is derived from an EMBL/GenBank/DDBJ whole genome shotgun (WGS) entry which is preliminary data.</text>
</comment>
<dbReference type="AlphaFoldDB" id="A0A1V6C4S1"/>
<keyword evidence="1" id="KW-1133">Transmembrane helix</keyword>
<dbReference type="InterPro" id="IPR009045">
    <property type="entry name" value="Zn_M74/Hedgehog-like"/>
</dbReference>
<dbReference type="Gene3D" id="3.30.1380.10">
    <property type="match status" value="1"/>
</dbReference>
<accession>A0A1V6C4S1</accession>
<gene>
    <name evidence="2" type="ORF">BWX89_01589</name>
</gene>
<keyword evidence="1" id="KW-0812">Transmembrane</keyword>
<organism evidence="2">
    <name type="scientific">candidate division TA06 bacterium ADurb.Bin131</name>
    <dbReference type="NCBI Taxonomy" id="1852827"/>
    <lineage>
        <taxon>Bacteria</taxon>
        <taxon>Bacteria division TA06</taxon>
    </lineage>
</organism>
<evidence type="ECO:0000313" key="2">
    <source>
        <dbReference type="EMBL" id="OQB71922.1"/>
    </source>
</evidence>
<dbReference type="InterPro" id="IPR043769">
    <property type="entry name" value="DUF5715"/>
</dbReference>
<dbReference type="SUPFAM" id="SSF55166">
    <property type="entry name" value="Hedgehog/DD-peptidase"/>
    <property type="match status" value="1"/>
</dbReference>
<name>A0A1V6C4S1_UNCT6</name>
<keyword evidence="1" id="KW-0472">Membrane</keyword>
<evidence type="ECO:0000256" key="1">
    <source>
        <dbReference type="SAM" id="Phobius"/>
    </source>
</evidence>
<dbReference type="Proteomes" id="UP000485562">
    <property type="component" value="Unassembled WGS sequence"/>
</dbReference>
<proteinExistence type="predicted"/>
<reference evidence="2" key="1">
    <citation type="submission" date="2017-02" db="EMBL/GenBank/DDBJ databases">
        <title>Delving into the versatile metabolic prowess of the omnipresent phylum Bacteroidetes.</title>
        <authorList>
            <person name="Nobu M.K."/>
            <person name="Mei R."/>
            <person name="Narihiro T."/>
            <person name="Kuroda K."/>
            <person name="Liu W.-T."/>
        </authorList>
    </citation>
    <scope>NUCLEOTIDE SEQUENCE</scope>
    <source>
        <strain evidence="2">ADurb.Bin131</strain>
    </source>
</reference>
<feature type="transmembrane region" description="Helical" evidence="1">
    <location>
        <begin position="6"/>
        <end position="27"/>
    </location>
</feature>
<sequence length="266" mass="31218">MKPRILLITVGLIILTLLISLCLFVYLRISLPVSNLRKEASKLNMYKDTFANLKIFMTGEEIKQLRTMVNDYHVEMAKKFGVDGLVDDQAVHREVKNGRLVSISDSRFWRIKELEDSLPFITKDNLEFLQILGKRFHENLKKQNLPLYRFTISSLLRTEQTQQRLTRKNQNATKGISSHQFGTTVDILFKDFEYTGEDQFTYFYLIKNANNPEFKKADFDKLGEQYSQYLKTILAETLLQLQKEGKCLVIYEKRQPVFHVTIARKF</sequence>